<dbReference type="AlphaFoldDB" id="A0A225WVD8"/>
<evidence type="ECO:0008006" key="4">
    <source>
        <dbReference type="Google" id="ProtNLM"/>
    </source>
</evidence>
<comment type="caution">
    <text evidence="2">The sequence shown here is derived from an EMBL/GenBank/DDBJ whole genome shotgun (WGS) entry which is preliminary data.</text>
</comment>
<feature type="compositionally biased region" description="Basic and acidic residues" evidence="1">
    <location>
        <begin position="62"/>
        <end position="72"/>
    </location>
</feature>
<feature type="compositionally biased region" description="Polar residues" evidence="1">
    <location>
        <begin position="352"/>
        <end position="380"/>
    </location>
</feature>
<dbReference type="EMBL" id="NBNE01000279">
    <property type="protein sequence ID" value="OWZ20880.1"/>
    <property type="molecule type" value="Genomic_DNA"/>
</dbReference>
<organism evidence="2 3">
    <name type="scientific">Phytophthora megakarya</name>
    <dbReference type="NCBI Taxonomy" id="4795"/>
    <lineage>
        <taxon>Eukaryota</taxon>
        <taxon>Sar</taxon>
        <taxon>Stramenopiles</taxon>
        <taxon>Oomycota</taxon>
        <taxon>Peronosporomycetes</taxon>
        <taxon>Peronosporales</taxon>
        <taxon>Peronosporaceae</taxon>
        <taxon>Phytophthora</taxon>
    </lineage>
</organism>
<feature type="region of interest" description="Disordered" evidence="1">
    <location>
        <begin position="226"/>
        <end position="381"/>
    </location>
</feature>
<keyword evidence="3" id="KW-1185">Reference proteome</keyword>
<accession>A0A225WVD8</accession>
<feature type="compositionally biased region" description="Basic and acidic residues" evidence="1">
    <location>
        <begin position="158"/>
        <end position="182"/>
    </location>
</feature>
<feature type="compositionally biased region" description="Polar residues" evidence="1">
    <location>
        <begin position="294"/>
        <end position="304"/>
    </location>
</feature>
<dbReference type="Proteomes" id="UP000198211">
    <property type="component" value="Unassembled WGS sequence"/>
</dbReference>
<evidence type="ECO:0000313" key="2">
    <source>
        <dbReference type="EMBL" id="OWZ20880.1"/>
    </source>
</evidence>
<protein>
    <recommendedName>
        <fullName evidence="4">Spc7 kinetochore protein domain-containing protein</fullName>
    </recommendedName>
</protein>
<name>A0A225WVD8_9STRA</name>
<feature type="compositionally biased region" description="Polar residues" evidence="1">
    <location>
        <begin position="9"/>
        <end position="21"/>
    </location>
</feature>
<dbReference type="STRING" id="4795.A0A225WVD8"/>
<feature type="compositionally biased region" description="Acidic residues" evidence="1">
    <location>
        <begin position="121"/>
        <end position="132"/>
    </location>
</feature>
<feature type="region of interest" description="Disordered" evidence="1">
    <location>
        <begin position="1"/>
        <end position="22"/>
    </location>
</feature>
<evidence type="ECO:0000256" key="1">
    <source>
        <dbReference type="SAM" id="MobiDB-lite"/>
    </source>
</evidence>
<feature type="compositionally biased region" description="Basic and acidic residues" evidence="1">
    <location>
        <begin position="230"/>
        <end position="274"/>
    </location>
</feature>
<reference evidence="3" key="1">
    <citation type="submission" date="2017-03" db="EMBL/GenBank/DDBJ databases">
        <title>Phytopthora megakarya and P. palmivora, two closely related causual agents of cacao black pod achieved similar genome size and gene model numbers by different mechanisms.</title>
        <authorList>
            <person name="Ali S."/>
            <person name="Shao J."/>
            <person name="Larry D.J."/>
            <person name="Kronmiller B."/>
            <person name="Shen D."/>
            <person name="Strem M.D."/>
            <person name="Melnick R.L."/>
            <person name="Guiltinan M.J."/>
            <person name="Tyler B.M."/>
            <person name="Meinhardt L.W."/>
            <person name="Bailey B.A."/>
        </authorList>
    </citation>
    <scope>NUCLEOTIDE SEQUENCE [LARGE SCALE GENOMIC DNA]</scope>
    <source>
        <strain evidence="3">zdho120</strain>
    </source>
</reference>
<sequence>MREQKTEELSPSNRRTLSPTTARHLLEATDDAISRRDTVSPTALKAVLKTAEEVEETQTAELEAKSSEKSDSFTDVMFVPNLLEQDAGRRSTLDPAEAASVVMALQKEARRLSSSALETESSTESDSEPIDLSDEKARKWTKESNRAPLKNRKSPTASKEKRTTSKETESRKSSSPVKETKSTKAPKPTKINTERRMTIDPSDALMMLDNLQQEDDRCRQTIDEIGLLELTRRESVASGEKELVRKRIHDSDARGGSPDKRARSDSDNNDDHIMESMVLGSCEQAVFRSDPTEKSQPQTSSRYQRSPYELPPSRITKPSLLSPPPGGTRVRGTPLKGILSARKGPRSARDAAQTTPNKSVNFGPSQSAEFNHGSPSTSMTPMLAKDASRLFPLDHHSSEEEPDDAETSLNSSILDEADSLDEKEPKKIRVHQITQIKKPGFDLLQSRRSSLMAPKSTDKKNRRHSMRGYSPLVARAEIRRRRRQTINVPRQYSKSATVTTALTATKKPTITSQSPSTTRRNAFLRPADAQKTSCMRYADSSESSDAGEDMEITGDYADTFEAAGNKAASFTGLPRDEDTAEFSLGHLLAESSMYELTKSVPEPDLHDLPGSLGDLANEVTNAHSSQGSQVTNVTQSSHDQTAALDSIEEANENIISSRNQSAMSMSLVSDNSDDDDVASRKSLQVNLKSQFDRVSDPIVSPRRPPCEAPSVSLITMEDLLLSVALNEDNTLVELSDSFFGEEAESFNNQTSKNVKLACSSDRCSEVIEHHTQEISSWSLNMAQELSSLLHIKAPAIFSPANLDDAGREAIQELYATDAIVARTGWCQLQAQIEQQLTNSLSQGADELATDVKSLKDSVASDVLNRKNELTVIKERIDREEQMALLLDAIEEQQGVHEEYLTAVENLVKECSSLSLEESVLQSRLKVLEGRAAELEPVTSVSASLFEQEVVATEEMLAIQESMSVWEIHEATASLLRISARFEDVLFDVEICVDVHLGSSTTGGASTSIKANESLKRREGNTYLPYEGDVVLVLQRLLLNPLYISQIAEESELGAENDGRVCSKLQVLERFISRSFRLLNELRELSTHFAMRYDEDGSMLWVDFLKFSSVVARIDVEGAEFSIGFSLLPIFPFTDYQTAVRAPRGQVHLPRSRYFR</sequence>
<dbReference type="OrthoDB" id="70656at2759"/>
<evidence type="ECO:0000313" key="3">
    <source>
        <dbReference type="Proteomes" id="UP000198211"/>
    </source>
</evidence>
<gene>
    <name evidence="2" type="ORF">PHMEG_0004647</name>
</gene>
<feature type="region of interest" description="Disordered" evidence="1">
    <location>
        <begin position="109"/>
        <end position="201"/>
    </location>
</feature>
<proteinExistence type="predicted"/>
<feature type="compositionally biased region" description="Basic and acidic residues" evidence="1">
    <location>
        <begin position="133"/>
        <end position="145"/>
    </location>
</feature>
<feature type="region of interest" description="Disordered" evidence="1">
    <location>
        <begin position="51"/>
        <end position="74"/>
    </location>
</feature>